<proteinExistence type="predicted"/>
<name>N1UN54_LEPIR</name>
<dbReference type="AlphaFoldDB" id="N1UN54"/>
<comment type="caution">
    <text evidence="1">The sequence shown here is derived from an EMBL/GenBank/DDBJ whole genome shotgun (WGS) entry which is preliminary data.</text>
</comment>
<protein>
    <submittedName>
        <fullName evidence="1">Uncharacterized protein</fullName>
    </submittedName>
</protein>
<evidence type="ECO:0000313" key="1">
    <source>
        <dbReference type="EMBL" id="EMY25281.1"/>
    </source>
</evidence>
<sequence>MPEKFSPLAVIVTFNPDINLTYKNVQNLNLNSVPVLIVDNRSKNVSAIRSKIKNKFSYRE</sequence>
<dbReference type="BioCyc" id="LINT1085541:G11IQ-5519-MONOMER"/>
<evidence type="ECO:0000313" key="2">
    <source>
        <dbReference type="Proteomes" id="UP000012220"/>
    </source>
</evidence>
<accession>N1UN54</accession>
<dbReference type="EMBL" id="AHNY02000144">
    <property type="protein sequence ID" value="EMY25281.1"/>
    <property type="molecule type" value="Genomic_DNA"/>
</dbReference>
<gene>
    <name evidence="1" type="ORF">LEP1GSC115_2147</name>
</gene>
<reference evidence="1 2" key="1">
    <citation type="submission" date="2013-02" db="EMBL/GenBank/DDBJ databases">
        <authorList>
            <person name="Harkins D.M."/>
            <person name="Durkin A.S."/>
            <person name="Brinkac L.M."/>
            <person name="Haft D.H."/>
            <person name="Selengut J.D."/>
            <person name="Sanka R."/>
            <person name="DePew J."/>
            <person name="Purushe J."/>
            <person name="Picardeau M."/>
            <person name="Werts C."/>
            <person name="Goarant C."/>
            <person name="Vinetz J.M."/>
            <person name="Sutton G.G."/>
            <person name="Nierman W.C."/>
            <person name="Fouts D.E."/>
        </authorList>
    </citation>
    <scope>NUCLEOTIDE SEQUENCE [LARGE SCALE GENOMIC DNA]</scope>
    <source>
        <strain evidence="1 2">200703203</strain>
    </source>
</reference>
<organism evidence="1 2">
    <name type="scientific">Leptospira interrogans serovar Australis str. 200703203</name>
    <dbReference type="NCBI Taxonomy" id="1085541"/>
    <lineage>
        <taxon>Bacteria</taxon>
        <taxon>Pseudomonadati</taxon>
        <taxon>Spirochaetota</taxon>
        <taxon>Spirochaetia</taxon>
        <taxon>Leptospirales</taxon>
        <taxon>Leptospiraceae</taxon>
        <taxon>Leptospira</taxon>
    </lineage>
</organism>
<dbReference type="Proteomes" id="UP000012220">
    <property type="component" value="Unassembled WGS sequence"/>
</dbReference>